<dbReference type="EMBL" id="KZ084102">
    <property type="protein sequence ID" value="OSD02987.1"/>
    <property type="molecule type" value="Genomic_DNA"/>
</dbReference>
<proteinExistence type="predicted"/>
<accession>A0A1Y2IPG9</accession>
<evidence type="ECO:0000313" key="2">
    <source>
        <dbReference type="Proteomes" id="UP000193067"/>
    </source>
</evidence>
<organism evidence="1 2">
    <name type="scientific">Trametes coccinea (strain BRFM310)</name>
    <name type="common">Pycnoporus coccineus</name>
    <dbReference type="NCBI Taxonomy" id="1353009"/>
    <lineage>
        <taxon>Eukaryota</taxon>
        <taxon>Fungi</taxon>
        <taxon>Dikarya</taxon>
        <taxon>Basidiomycota</taxon>
        <taxon>Agaricomycotina</taxon>
        <taxon>Agaricomycetes</taxon>
        <taxon>Polyporales</taxon>
        <taxon>Polyporaceae</taxon>
        <taxon>Trametes</taxon>
    </lineage>
</organism>
<dbReference type="AlphaFoldDB" id="A0A1Y2IPG9"/>
<dbReference type="Proteomes" id="UP000193067">
    <property type="component" value="Unassembled WGS sequence"/>
</dbReference>
<gene>
    <name evidence="1" type="ORF">PYCCODRAFT_1424907</name>
</gene>
<dbReference type="OrthoDB" id="2686439at2759"/>
<protein>
    <submittedName>
        <fullName evidence="1">Uncharacterized protein</fullName>
    </submittedName>
</protein>
<name>A0A1Y2IPG9_TRAC3</name>
<keyword evidence="2" id="KW-1185">Reference proteome</keyword>
<evidence type="ECO:0000313" key="1">
    <source>
        <dbReference type="EMBL" id="OSD02987.1"/>
    </source>
</evidence>
<reference evidence="1 2" key="1">
    <citation type="journal article" date="2015" name="Biotechnol. Biofuels">
        <title>Enhanced degradation of softwood versus hardwood by the white-rot fungus Pycnoporus coccineus.</title>
        <authorList>
            <person name="Couturier M."/>
            <person name="Navarro D."/>
            <person name="Chevret D."/>
            <person name="Henrissat B."/>
            <person name="Piumi F."/>
            <person name="Ruiz-Duenas F.J."/>
            <person name="Martinez A.T."/>
            <person name="Grigoriev I.V."/>
            <person name="Riley R."/>
            <person name="Lipzen A."/>
            <person name="Berrin J.G."/>
            <person name="Master E.R."/>
            <person name="Rosso M.N."/>
        </authorList>
    </citation>
    <scope>NUCLEOTIDE SEQUENCE [LARGE SCALE GENOMIC DNA]</scope>
    <source>
        <strain evidence="1 2">BRFM310</strain>
    </source>
</reference>
<sequence length="328" mass="37153">MATAPLTWTRPLSLDQLRALLRKGNLHPSPGPNLWEKWCVKALSDEALTLVLDLINYEIVNLHFPAYVKPAIMSTIFKRSSRTDLSNYRGITCSKFIKNIPFSWLNHLLSSYITSQCILPETQIVTQPGVQARDLTSFLSQVDAYAHRHNQPFIRVLTTSNLRASMMQFAPMVSHTHSLTLIVPHKREPLLATQVNPDDYDQFRMATYQSHINKPHTPDDHLTLTTLMCEAMDDSLIIRTSMSTSQSAASLAEHFPAAYGWETNWSNSLLYIIDPTDHHLPAQVPMPTVDPSNPDSDNVVWQPIPVATTHFDFLRVMINDPNTQTDKI</sequence>